<keyword evidence="2" id="KW-1185">Reference proteome</keyword>
<sequence>MDNFKFDKIAHAFTATYVHVQLSTSSVRAELSQCGAGEIDYHMYKINSYTLTGDADQYKVRVTAYHNLRDYAK</sequence>
<protein>
    <submittedName>
        <fullName evidence="1">Uncharacterized protein</fullName>
    </submittedName>
</protein>
<organism evidence="1 2">
    <name type="scientific">Erysiphe neolycopersici</name>
    <dbReference type="NCBI Taxonomy" id="212602"/>
    <lineage>
        <taxon>Eukaryota</taxon>
        <taxon>Fungi</taxon>
        <taxon>Dikarya</taxon>
        <taxon>Ascomycota</taxon>
        <taxon>Pezizomycotina</taxon>
        <taxon>Leotiomycetes</taxon>
        <taxon>Erysiphales</taxon>
        <taxon>Erysiphaceae</taxon>
        <taxon>Erysiphe</taxon>
    </lineage>
</organism>
<proteinExistence type="predicted"/>
<gene>
    <name evidence="1" type="ORF">OnM2_061077</name>
</gene>
<dbReference type="Proteomes" id="UP000286134">
    <property type="component" value="Unassembled WGS sequence"/>
</dbReference>
<dbReference type="OrthoDB" id="5336565at2759"/>
<reference evidence="1 2" key="1">
    <citation type="journal article" date="2018" name="BMC Genomics">
        <title>Comparative genome analyses reveal sequence features reflecting distinct modes of host-adaptation between dicot and monocot powdery mildew.</title>
        <authorList>
            <person name="Wu Y."/>
            <person name="Ma X."/>
            <person name="Pan Z."/>
            <person name="Kale S.D."/>
            <person name="Song Y."/>
            <person name="King H."/>
            <person name="Zhang Q."/>
            <person name="Presley C."/>
            <person name="Deng X."/>
            <person name="Wei C.I."/>
            <person name="Xiao S."/>
        </authorList>
    </citation>
    <scope>NUCLEOTIDE SEQUENCE [LARGE SCALE GENOMIC DNA]</scope>
    <source>
        <strain evidence="1">UMSG2</strain>
    </source>
</reference>
<accession>A0A420HPD6</accession>
<name>A0A420HPD6_9PEZI</name>
<comment type="caution">
    <text evidence="1">The sequence shown here is derived from an EMBL/GenBank/DDBJ whole genome shotgun (WGS) entry which is preliminary data.</text>
</comment>
<evidence type="ECO:0000313" key="1">
    <source>
        <dbReference type="EMBL" id="RKF59281.1"/>
    </source>
</evidence>
<dbReference type="AlphaFoldDB" id="A0A420HPD6"/>
<evidence type="ECO:0000313" key="2">
    <source>
        <dbReference type="Proteomes" id="UP000286134"/>
    </source>
</evidence>
<dbReference type="EMBL" id="MCFK01006139">
    <property type="protein sequence ID" value="RKF59281.1"/>
    <property type="molecule type" value="Genomic_DNA"/>
</dbReference>